<dbReference type="SFLD" id="SFLDF00272">
    <property type="entry name" value="biotin_synthase"/>
    <property type="match status" value="1"/>
</dbReference>
<comment type="catalytic activity">
    <reaction evidence="12 13">
        <text>(4R,5S)-dethiobiotin + (sulfur carrier)-SH + 2 reduced [2Fe-2S]-[ferredoxin] + 2 S-adenosyl-L-methionine = (sulfur carrier)-H + biotin + 2 5'-deoxyadenosine + 2 L-methionine + 2 oxidized [2Fe-2S]-[ferredoxin]</text>
        <dbReference type="Rhea" id="RHEA:22060"/>
        <dbReference type="Rhea" id="RHEA-COMP:10000"/>
        <dbReference type="Rhea" id="RHEA-COMP:10001"/>
        <dbReference type="Rhea" id="RHEA-COMP:14737"/>
        <dbReference type="Rhea" id="RHEA-COMP:14739"/>
        <dbReference type="ChEBI" id="CHEBI:17319"/>
        <dbReference type="ChEBI" id="CHEBI:29917"/>
        <dbReference type="ChEBI" id="CHEBI:33737"/>
        <dbReference type="ChEBI" id="CHEBI:33738"/>
        <dbReference type="ChEBI" id="CHEBI:57586"/>
        <dbReference type="ChEBI" id="CHEBI:57844"/>
        <dbReference type="ChEBI" id="CHEBI:59789"/>
        <dbReference type="ChEBI" id="CHEBI:64428"/>
        <dbReference type="ChEBI" id="CHEBI:149473"/>
        <dbReference type="EC" id="2.8.1.6"/>
    </reaction>
</comment>
<keyword evidence="11 13" id="KW-0411">Iron-sulfur</keyword>
<dbReference type="InterPro" id="IPR058240">
    <property type="entry name" value="rSAM_sf"/>
</dbReference>
<evidence type="ECO:0000256" key="6">
    <source>
        <dbReference type="ARBA" id="ARBA00022691"/>
    </source>
</evidence>
<dbReference type="RefSeq" id="WP_004808110.1">
    <property type="nucleotide sequence ID" value="NZ_KB849440.1"/>
</dbReference>
<dbReference type="eggNOG" id="COG0502">
    <property type="taxonomic scope" value="Bacteria"/>
</dbReference>
<sequence>MKIRNDWSRAEIQAFYEQPLLDLLFQAQQLHRQYFAANTIQVSILLSIKTGKCPEDCKYCSQSARYDSKLEAKKRIAVEKVIQEAQKSKASGASRFCMGAAWRNPHERDMPYVLDMVREVKALGLETCMTLGMLNASQAERLKEAGLDYYNHNLDTSREYYSHIISTRTFDDRLDTLDHVRQAGLKVCSGGIVGLGESREDRIGLLHELATLPLHPESVPINMLVPIEGTPLAQVEKLDVIEWIRTIAVARLIMPQSYIRLSAGREALTDSDQALAFMAGANSIFSGEKLLTTANAGENRDHALFQKLGLSIEASKPSIKQLSVDAMLTV</sequence>
<evidence type="ECO:0000313" key="17">
    <source>
        <dbReference type="Proteomes" id="UP000013209"/>
    </source>
</evidence>
<keyword evidence="7 13" id="KW-0001">2Fe-2S</keyword>
<comment type="caution">
    <text evidence="16">The sequence shown here is derived from an EMBL/GenBank/DDBJ whole genome shotgun (WGS) entry which is preliminary data.</text>
</comment>
<dbReference type="InterPro" id="IPR024177">
    <property type="entry name" value="Biotin_synthase"/>
</dbReference>
<evidence type="ECO:0000256" key="12">
    <source>
        <dbReference type="ARBA" id="ARBA00051157"/>
    </source>
</evidence>
<dbReference type="CDD" id="cd01335">
    <property type="entry name" value="Radical_SAM"/>
    <property type="match status" value="1"/>
</dbReference>
<dbReference type="GO" id="GO:0051537">
    <property type="term" value="F:2 iron, 2 sulfur cluster binding"/>
    <property type="evidence" value="ECO:0007669"/>
    <property type="project" value="UniProtKB-KW"/>
</dbReference>
<dbReference type="EC" id="2.8.1.6" evidence="3 13"/>
<dbReference type="STRING" id="1144672.F966_03841"/>
<protein>
    <recommendedName>
        <fullName evidence="3 13">Biotin synthase</fullName>
        <ecNumber evidence="3 13">2.8.1.6</ecNumber>
    </recommendedName>
</protein>
<name>N8W7P0_9GAMM</name>
<dbReference type="SMART" id="SM00876">
    <property type="entry name" value="BATS"/>
    <property type="match status" value="1"/>
</dbReference>
<dbReference type="SMART" id="SM00729">
    <property type="entry name" value="Elp3"/>
    <property type="match status" value="1"/>
</dbReference>
<comment type="cofactor">
    <cofactor evidence="13 14">
        <name>[4Fe-4S] cluster</name>
        <dbReference type="ChEBI" id="CHEBI:49883"/>
    </cofactor>
    <text evidence="13 14">Binds 1 [4Fe-4S] cluster. The cluster is coordinated with 3 cysteines and an exchangeable S-adenosyl-L-methionine.</text>
</comment>
<dbReference type="GO" id="GO:0009102">
    <property type="term" value="P:biotin biosynthetic process"/>
    <property type="evidence" value="ECO:0007669"/>
    <property type="project" value="UniProtKB-UniRule"/>
</dbReference>
<evidence type="ECO:0000256" key="8">
    <source>
        <dbReference type="ARBA" id="ARBA00022723"/>
    </source>
</evidence>
<feature type="domain" description="Radical SAM core" evidence="15">
    <location>
        <begin position="38"/>
        <end position="262"/>
    </location>
</feature>
<dbReference type="GO" id="GO:0004076">
    <property type="term" value="F:biotin synthase activity"/>
    <property type="evidence" value="ECO:0007669"/>
    <property type="project" value="UniProtKB-UniRule"/>
</dbReference>
<comment type="similarity">
    <text evidence="2 13">Belongs to the radical SAM superfamily. Biotin synthase family.</text>
</comment>
<evidence type="ECO:0000256" key="4">
    <source>
        <dbReference type="ARBA" id="ARBA00022485"/>
    </source>
</evidence>
<evidence type="ECO:0000256" key="13">
    <source>
        <dbReference type="HAMAP-Rule" id="MF_01694"/>
    </source>
</evidence>
<dbReference type="SFLD" id="SFLDS00029">
    <property type="entry name" value="Radical_SAM"/>
    <property type="match status" value="1"/>
</dbReference>
<comment type="subunit">
    <text evidence="13">Homodimer.</text>
</comment>
<dbReference type="GO" id="GO:0005506">
    <property type="term" value="F:iron ion binding"/>
    <property type="evidence" value="ECO:0007669"/>
    <property type="project" value="UniProtKB-UniRule"/>
</dbReference>
<dbReference type="InterPro" id="IPR007197">
    <property type="entry name" value="rSAM"/>
</dbReference>
<feature type="binding site" evidence="13 14">
    <location>
        <position position="128"/>
    </location>
    <ligand>
        <name>[2Fe-2S] cluster</name>
        <dbReference type="ChEBI" id="CHEBI:190135"/>
    </ligand>
</feature>
<dbReference type="InterPro" id="IPR002684">
    <property type="entry name" value="Biotin_synth/BioAB"/>
</dbReference>
<evidence type="ECO:0000259" key="15">
    <source>
        <dbReference type="PROSITE" id="PS51918"/>
    </source>
</evidence>
<comment type="cofactor">
    <cofactor evidence="14">
        <name>[2Fe-2S] cluster</name>
        <dbReference type="ChEBI" id="CHEBI:190135"/>
    </cofactor>
    <text evidence="14">Binds 1 [2Fe-2S] cluster. The cluster is coordinated with 3 cysteines and 1 arginine.</text>
</comment>
<keyword evidence="4 13" id="KW-0004">4Fe-4S</keyword>
<keyword evidence="6 13" id="KW-0949">S-adenosyl-L-methionine</keyword>
<dbReference type="SFLD" id="SFLDG01278">
    <property type="entry name" value="biotin_synthase_like"/>
    <property type="match status" value="1"/>
</dbReference>
<dbReference type="Pfam" id="PF04055">
    <property type="entry name" value="Radical_SAM"/>
    <property type="match status" value="1"/>
</dbReference>
<keyword evidence="8 13" id="KW-0479">Metal-binding</keyword>
<feature type="binding site" evidence="13 14">
    <location>
        <position position="260"/>
    </location>
    <ligand>
        <name>[2Fe-2S] cluster</name>
        <dbReference type="ChEBI" id="CHEBI:190135"/>
    </ligand>
</feature>
<dbReference type="FunFam" id="3.20.20.70:FF:000011">
    <property type="entry name" value="Biotin synthase"/>
    <property type="match status" value="1"/>
</dbReference>
<accession>N8W7P0</accession>
<feature type="binding site" evidence="13 14">
    <location>
        <position position="53"/>
    </location>
    <ligand>
        <name>[4Fe-4S] cluster</name>
        <dbReference type="ChEBI" id="CHEBI:49883"/>
        <note>4Fe-4S-S-AdoMet</note>
    </ligand>
</feature>
<dbReference type="EMBL" id="APPH01000020">
    <property type="protein sequence ID" value="ENV07981.1"/>
    <property type="molecule type" value="Genomic_DNA"/>
</dbReference>
<proteinExistence type="inferred from homology"/>
<dbReference type="AlphaFoldDB" id="N8W7P0"/>
<feature type="binding site" evidence="13 14">
    <location>
        <position position="57"/>
    </location>
    <ligand>
        <name>[4Fe-4S] cluster</name>
        <dbReference type="ChEBI" id="CHEBI:49883"/>
        <note>4Fe-4S-S-AdoMet</note>
    </ligand>
</feature>
<dbReference type="InterPro" id="IPR006638">
    <property type="entry name" value="Elp3/MiaA/NifB-like_rSAM"/>
</dbReference>
<dbReference type="Pfam" id="PF06968">
    <property type="entry name" value="BATS"/>
    <property type="match status" value="1"/>
</dbReference>
<dbReference type="UniPathway" id="UPA00078">
    <property type="reaction ID" value="UER00162"/>
</dbReference>
<comment type="cofactor">
    <cofactor evidence="13">
        <name>[2Fe-2S] cluster</name>
        <dbReference type="ChEBI" id="CHEBI:190135"/>
    </cofactor>
    <text evidence="13">Binds 1 [2Fe-2S] cluster. The cluster is coordinated with 3 cysteines and 1 arginine.</text>
</comment>
<dbReference type="Proteomes" id="UP000013209">
    <property type="component" value="Unassembled WGS sequence"/>
</dbReference>
<dbReference type="SFLD" id="SFLDG01060">
    <property type="entry name" value="BATS_domain_containing"/>
    <property type="match status" value="1"/>
</dbReference>
<dbReference type="SUPFAM" id="SSF102114">
    <property type="entry name" value="Radical SAM enzymes"/>
    <property type="match status" value="1"/>
</dbReference>
<dbReference type="PATRIC" id="fig|1144672.3.peg.3715"/>
<evidence type="ECO:0000256" key="5">
    <source>
        <dbReference type="ARBA" id="ARBA00022679"/>
    </source>
</evidence>
<feature type="binding site" evidence="13 14">
    <location>
        <position position="60"/>
    </location>
    <ligand>
        <name>[4Fe-4S] cluster</name>
        <dbReference type="ChEBI" id="CHEBI:49883"/>
        <note>4Fe-4S-S-AdoMet</note>
    </ligand>
</feature>
<comment type="pathway">
    <text evidence="1 13">Cofactor biosynthesis; biotin biosynthesis; biotin from 7,8-diaminononanoate: step 2/2.</text>
</comment>
<reference evidence="16 17" key="1">
    <citation type="submission" date="2013-02" db="EMBL/GenBank/DDBJ databases">
        <title>The Genome Sequence of Acinetobacter sp. CIP 56.2.</title>
        <authorList>
            <consortium name="The Broad Institute Genome Sequencing Platform"/>
            <consortium name="The Broad Institute Genome Sequencing Center for Infectious Disease"/>
            <person name="Cerqueira G."/>
            <person name="Feldgarden M."/>
            <person name="Courvalin P."/>
            <person name="Perichon B."/>
            <person name="Grillot-Courvalin C."/>
            <person name="Clermont D."/>
            <person name="Rocha E."/>
            <person name="Yoon E.-J."/>
            <person name="Nemec A."/>
            <person name="Walker B."/>
            <person name="Young S.K."/>
            <person name="Zeng Q."/>
            <person name="Gargeya S."/>
            <person name="Fitzgerald M."/>
            <person name="Haas B."/>
            <person name="Abouelleil A."/>
            <person name="Alvarado L."/>
            <person name="Arachchi H.M."/>
            <person name="Berlin A.M."/>
            <person name="Chapman S.B."/>
            <person name="Dewar J."/>
            <person name="Goldberg J."/>
            <person name="Griggs A."/>
            <person name="Gujja S."/>
            <person name="Hansen M."/>
            <person name="Howarth C."/>
            <person name="Imamovic A."/>
            <person name="Larimer J."/>
            <person name="McCowan C."/>
            <person name="Murphy C."/>
            <person name="Neiman D."/>
            <person name="Pearson M."/>
            <person name="Priest M."/>
            <person name="Roberts A."/>
            <person name="Saif S."/>
            <person name="Shea T."/>
            <person name="Sisk P."/>
            <person name="Sykes S."/>
            <person name="Wortman J."/>
            <person name="Nusbaum C."/>
            <person name="Birren B."/>
        </authorList>
    </citation>
    <scope>NUCLEOTIDE SEQUENCE [LARGE SCALE GENOMIC DNA]</scope>
    <source>
        <strain evidence="16 17">CIP 56.2</strain>
    </source>
</reference>
<dbReference type="InterPro" id="IPR010722">
    <property type="entry name" value="BATS_dom"/>
</dbReference>
<evidence type="ECO:0000256" key="3">
    <source>
        <dbReference type="ARBA" id="ARBA00012236"/>
    </source>
</evidence>
<dbReference type="PROSITE" id="PS51918">
    <property type="entry name" value="RADICAL_SAM"/>
    <property type="match status" value="1"/>
</dbReference>
<dbReference type="InterPro" id="IPR013785">
    <property type="entry name" value="Aldolase_TIM"/>
</dbReference>
<dbReference type="PANTHER" id="PTHR22976:SF2">
    <property type="entry name" value="BIOTIN SYNTHASE, MITOCHONDRIAL"/>
    <property type="match status" value="1"/>
</dbReference>
<dbReference type="NCBIfam" id="TIGR00433">
    <property type="entry name" value="bioB"/>
    <property type="match status" value="1"/>
</dbReference>
<dbReference type="Gene3D" id="3.20.20.70">
    <property type="entry name" value="Aldolase class I"/>
    <property type="match status" value="1"/>
</dbReference>
<feature type="binding site" evidence="13 14">
    <location>
        <position position="97"/>
    </location>
    <ligand>
        <name>[2Fe-2S] cluster</name>
        <dbReference type="ChEBI" id="CHEBI:190135"/>
    </ligand>
</feature>
<evidence type="ECO:0000256" key="9">
    <source>
        <dbReference type="ARBA" id="ARBA00022756"/>
    </source>
</evidence>
<organism evidence="16 17">
    <name type="scientific">Acinetobacter higginsii</name>
    <dbReference type="NCBI Taxonomy" id="70347"/>
    <lineage>
        <taxon>Bacteria</taxon>
        <taxon>Pseudomonadati</taxon>
        <taxon>Pseudomonadota</taxon>
        <taxon>Gammaproteobacteria</taxon>
        <taxon>Moraxellales</taxon>
        <taxon>Moraxellaceae</taxon>
        <taxon>Acinetobacter</taxon>
    </lineage>
</organism>
<dbReference type="HAMAP" id="MF_01694">
    <property type="entry name" value="BioB"/>
    <property type="match status" value="1"/>
</dbReference>
<dbReference type="GO" id="GO:0051539">
    <property type="term" value="F:4 iron, 4 sulfur cluster binding"/>
    <property type="evidence" value="ECO:0007669"/>
    <property type="project" value="UniProtKB-KW"/>
</dbReference>
<keyword evidence="10 13" id="KW-0408">Iron</keyword>
<dbReference type="PIRSF" id="PIRSF001619">
    <property type="entry name" value="Biotin_synth"/>
    <property type="match status" value="1"/>
</dbReference>
<keyword evidence="9 13" id="KW-0093">Biotin biosynthesis</keyword>
<dbReference type="HOGENOM" id="CLU_033172_1_2_6"/>
<gene>
    <name evidence="13" type="primary">bioB</name>
    <name evidence="16" type="ORF">F966_03841</name>
</gene>
<evidence type="ECO:0000256" key="10">
    <source>
        <dbReference type="ARBA" id="ARBA00023004"/>
    </source>
</evidence>
<dbReference type="PANTHER" id="PTHR22976">
    <property type="entry name" value="BIOTIN SYNTHASE"/>
    <property type="match status" value="1"/>
</dbReference>
<evidence type="ECO:0000256" key="11">
    <source>
        <dbReference type="ARBA" id="ARBA00023014"/>
    </source>
</evidence>
<evidence type="ECO:0000313" key="16">
    <source>
        <dbReference type="EMBL" id="ENV07981.1"/>
    </source>
</evidence>
<evidence type="ECO:0000256" key="7">
    <source>
        <dbReference type="ARBA" id="ARBA00022714"/>
    </source>
</evidence>
<comment type="function">
    <text evidence="13">Catalyzes the conversion of dethiobiotin (DTB) to biotin by the insertion of a sulfur atom into dethiobiotin via a radical-based mechanism.</text>
</comment>
<evidence type="ECO:0000256" key="1">
    <source>
        <dbReference type="ARBA" id="ARBA00004942"/>
    </source>
</evidence>
<evidence type="ECO:0000256" key="2">
    <source>
        <dbReference type="ARBA" id="ARBA00010765"/>
    </source>
</evidence>
<feature type="binding site" evidence="13 14">
    <location>
        <position position="188"/>
    </location>
    <ligand>
        <name>[2Fe-2S] cluster</name>
        <dbReference type="ChEBI" id="CHEBI:190135"/>
    </ligand>
</feature>
<keyword evidence="5 13" id="KW-0808">Transferase</keyword>
<evidence type="ECO:0000256" key="14">
    <source>
        <dbReference type="PIRSR" id="PIRSR001619-1"/>
    </source>
</evidence>